<dbReference type="Proteomes" id="UP000886842">
    <property type="component" value="Unassembled WGS sequence"/>
</dbReference>
<evidence type="ECO:0000313" key="3">
    <source>
        <dbReference type="Proteomes" id="UP000886842"/>
    </source>
</evidence>
<comment type="caution">
    <text evidence="2">The sequence shown here is derived from an EMBL/GenBank/DDBJ whole genome shotgun (WGS) entry which is preliminary data.</text>
</comment>
<sequence length="132" mass="14293">MGLFDKLFRRNTEDDDGPAVSRPLDQEARTAQLTELEDALEALVTAMETPPSPTENPGWQGRIKDYRWAQGGCLMLKKTVITRDGLVEVTAGLRPLFGVDGPPEGLGHLAALSDDVIAKARVLEAPLPSEQA</sequence>
<gene>
    <name evidence="2" type="ORF">IAA98_03005</name>
</gene>
<name>A0A9D1GVH5_9ACTN</name>
<organism evidence="2 3">
    <name type="scientific">Candidatus Avipropionibacterium avicola</name>
    <dbReference type="NCBI Taxonomy" id="2840701"/>
    <lineage>
        <taxon>Bacteria</taxon>
        <taxon>Bacillati</taxon>
        <taxon>Actinomycetota</taxon>
        <taxon>Actinomycetes</taxon>
        <taxon>Propionibacteriales</taxon>
        <taxon>Propionibacteriaceae</taxon>
        <taxon>Propionibacteriaceae incertae sedis</taxon>
        <taxon>Candidatus Avipropionibacterium</taxon>
    </lineage>
</organism>
<reference evidence="2" key="1">
    <citation type="submission" date="2020-10" db="EMBL/GenBank/DDBJ databases">
        <authorList>
            <person name="Gilroy R."/>
        </authorList>
    </citation>
    <scope>NUCLEOTIDE SEQUENCE</scope>
    <source>
        <strain evidence="2">ChiGjej1B1-24693</strain>
    </source>
</reference>
<protein>
    <submittedName>
        <fullName evidence="2">Uncharacterized protein</fullName>
    </submittedName>
</protein>
<dbReference type="AlphaFoldDB" id="A0A9D1GVH5"/>
<feature type="compositionally biased region" description="Basic and acidic residues" evidence="1">
    <location>
        <begin position="1"/>
        <end position="12"/>
    </location>
</feature>
<proteinExistence type="predicted"/>
<reference evidence="2" key="2">
    <citation type="journal article" date="2021" name="PeerJ">
        <title>Extensive microbial diversity within the chicken gut microbiome revealed by metagenomics and culture.</title>
        <authorList>
            <person name="Gilroy R."/>
            <person name="Ravi A."/>
            <person name="Getino M."/>
            <person name="Pursley I."/>
            <person name="Horton D.L."/>
            <person name="Alikhan N.F."/>
            <person name="Baker D."/>
            <person name="Gharbi K."/>
            <person name="Hall N."/>
            <person name="Watson M."/>
            <person name="Adriaenssens E.M."/>
            <person name="Foster-Nyarko E."/>
            <person name="Jarju S."/>
            <person name="Secka A."/>
            <person name="Antonio M."/>
            <person name="Oren A."/>
            <person name="Chaudhuri R.R."/>
            <person name="La Ragione R."/>
            <person name="Hildebrand F."/>
            <person name="Pallen M.J."/>
        </authorList>
    </citation>
    <scope>NUCLEOTIDE SEQUENCE</scope>
    <source>
        <strain evidence="2">ChiGjej1B1-24693</strain>
    </source>
</reference>
<feature type="region of interest" description="Disordered" evidence="1">
    <location>
        <begin position="1"/>
        <end position="25"/>
    </location>
</feature>
<evidence type="ECO:0000313" key="2">
    <source>
        <dbReference type="EMBL" id="HIT74531.1"/>
    </source>
</evidence>
<dbReference type="EMBL" id="DVLP01000084">
    <property type="protein sequence ID" value="HIT74531.1"/>
    <property type="molecule type" value="Genomic_DNA"/>
</dbReference>
<accession>A0A9D1GVH5</accession>
<evidence type="ECO:0000256" key="1">
    <source>
        <dbReference type="SAM" id="MobiDB-lite"/>
    </source>
</evidence>